<comment type="subcellular location">
    <subcellularLocation>
        <location evidence="5">Cell inner membrane</location>
        <topology evidence="5">Multi-pass membrane protein</topology>
    </subcellularLocation>
</comment>
<dbReference type="NCBIfam" id="NF001323">
    <property type="entry name" value="PRK00259.1-1"/>
    <property type="match status" value="1"/>
</dbReference>
<proteinExistence type="inferred from homology"/>
<evidence type="ECO:0000256" key="1">
    <source>
        <dbReference type="ARBA" id="ARBA00022475"/>
    </source>
</evidence>
<evidence type="ECO:0000313" key="6">
    <source>
        <dbReference type="EMBL" id="AEQ53276.1"/>
    </source>
</evidence>
<keyword evidence="4 5" id="KW-0472">Membrane</keyword>
<dbReference type="PANTHER" id="PTHR36917:SF1">
    <property type="entry name" value="INNER MEMBRANE-SPANNING PROTEIN YCIB"/>
    <property type="match status" value="1"/>
</dbReference>
<dbReference type="HAMAP" id="MF_00189">
    <property type="entry name" value="YciB"/>
    <property type="match status" value="1"/>
</dbReference>
<evidence type="ECO:0000256" key="3">
    <source>
        <dbReference type="ARBA" id="ARBA00022989"/>
    </source>
</evidence>
<keyword evidence="1 5" id="KW-1003">Cell membrane</keyword>
<keyword evidence="7" id="KW-1185">Reference proteome</keyword>
<dbReference type="Proteomes" id="UP000008850">
    <property type="component" value="Chromosome"/>
</dbReference>
<feature type="transmembrane region" description="Helical" evidence="5">
    <location>
        <begin position="58"/>
        <end position="76"/>
    </location>
</feature>
<sequence length="229" mass="25348">MAQSQPKTAEASIEDLKPALTKLSLELGPLVVFFIVNAQGENILEAFPTLQTWFSQPIIFATAVFMVAMAISLVLSKLILKTIPVMPLVTGVVVLVFGGMTLYFQDALFIKLKPTITNVLFGSVLLGGLAFGHSLLRYVFGEVYKLQDRGWYLMTLRWGIFFFVLAALNEIVWRNFSDDFWVAFKVWGIMPLTMAFAMSQLPLLNKYAPNDEPAASPVKAAAEGAQTET</sequence>
<accession>G4R703</accession>
<evidence type="ECO:0000256" key="4">
    <source>
        <dbReference type="ARBA" id="ARBA00023136"/>
    </source>
</evidence>
<dbReference type="HOGENOM" id="CLU_089554_1_1_5"/>
<dbReference type="GO" id="GO:0005886">
    <property type="term" value="C:plasma membrane"/>
    <property type="evidence" value="ECO:0007669"/>
    <property type="project" value="UniProtKB-SubCell"/>
</dbReference>
<dbReference type="RefSeq" id="WP_014132420.1">
    <property type="nucleotide sequence ID" value="NC_016078.1"/>
</dbReference>
<organism evidence="6 7">
    <name type="scientific">Pelagibacterium halotolerans (strain DSM 22347 / JCM 15775 / CGMCC 1.7692 / B2)</name>
    <dbReference type="NCBI Taxonomy" id="1082931"/>
    <lineage>
        <taxon>Bacteria</taxon>
        <taxon>Pseudomonadati</taxon>
        <taxon>Pseudomonadota</taxon>
        <taxon>Alphaproteobacteria</taxon>
        <taxon>Hyphomicrobiales</taxon>
        <taxon>Devosiaceae</taxon>
        <taxon>Pelagibacterium</taxon>
    </lineage>
</organism>
<evidence type="ECO:0000313" key="7">
    <source>
        <dbReference type="Proteomes" id="UP000008850"/>
    </source>
</evidence>
<keyword evidence="2 5" id="KW-0812">Transmembrane</keyword>
<protein>
    <recommendedName>
        <fullName evidence="5">Inner membrane-spanning protein YciB</fullName>
    </recommendedName>
</protein>
<keyword evidence="3 5" id="KW-1133">Transmembrane helix</keyword>
<dbReference type="PANTHER" id="PTHR36917">
    <property type="entry name" value="INTRACELLULAR SEPTATION PROTEIN A-RELATED"/>
    <property type="match status" value="1"/>
</dbReference>
<dbReference type="Pfam" id="PF04279">
    <property type="entry name" value="IspA"/>
    <property type="match status" value="1"/>
</dbReference>
<evidence type="ECO:0000256" key="5">
    <source>
        <dbReference type="HAMAP-Rule" id="MF_00189"/>
    </source>
</evidence>
<feature type="transmembrane region" description="Helical" evidence="5">
    <location>
        <begin position="116"/>
        <end position="139"/>
    </location>
</feature>
<reference evidence="6 7" key="1">
    <citation type="journal article" date="2012" name="J. Bacteriol.">
        <title>Complete genome sequence of Pelagibacterium halotolerans B2T.</title>
        <authorList>
            <person name="Huo Y.Y."/>
            <person name="Cheng H."/>
            <person name="Han X.F."/>
            <person name="Jiang X.W."/>
            <person name="Sun C."/>
            <person name="Zhang X.Q."/>
            <person name="Zhu X.F."/>
            <person name="Liu Y.F."/>
            <person name="Li P.F."/>
            <person name="Ni P.X."/>
            <person name="Wu M."/>
        </authorList>
    </citation>
    <scope>NUCLEOTIDE SEQUENCE [LARGE SCALE GENOMIC DNA]</scope>
    <source>
        <strain evidence="7">DSM 22347 / JCM 15775 / CGMCC 1.7692 / B2</strain>
    </source>
</reference>
<feature type="transmembrane region" description="Helical" evidence="5">
    <location>
        <begin position="180"/>
        <end position="198"/>
    </location>
</feature>
<evidence type="ECO:0000256" key="2">
    <source>
        <dbReference type="ARBA" id="ARBA00022692"/>
    </source>
</evidence>
<dbReference type="AlphaFoldDB" id="G4R703"/>
<dbReference type="eggNOG" id="COG2917">
    <property type="taxonomic scope" value="Bacteria"/>
</dbReference>
<comment type="similarity">
    <text evidence="5">Belongs to the YciB family.</text>
</comment>
<dbReference type="STRING" id="1082931.KKY_3288"/>
<feature type="transmembrane region" description="Helical" evidence="5">
    <location>
        <begin position="83"/>
        <end position="104"/>
    </location>
</feature>
<dbReference type="InterPro" id="IPR006008">
    <property type="entry name" value="YciB"/>
</dbReference>
<keyword evidence="5" id="KW-0997">Cell inner membrane</keyword>
<feature type="transmembrane region" description="Helical" evidence="5">
    <location>
        <begin position="151"/>
        <end position="168"/>
    </location>
</feature>
<gene>
    <name evidence="5" type="primary">yciB</name>
    <name evidence="6" type="ordered locus">KKY_3288</name>
</gene>
<dbReference type="KEGG" id="phl:KKY_3288"/>
<dbReference type="PATRIC" id="fig|1082931.4.peg.3241"/>
<comment type="function">
    <text evidence="5">Plays a role in cell envelope biogenesis, maintenance of cell envelope integrity and membrane homeostasis.</text>
</comment>
<name>G4R703_PELHB</name>
<dbReference type="EMBL" id="CP003075">
    <property type="protein sequence ID" value="AEQ53276.1"/>
    <property type="molecule type" value="Genomic_DNA"/>
</dbReference>